<dbReference type="CDD" id="cd06192">
    <property type="entry name" value="DHOD_e_trans_like"/>
    <property type="match status" value="1"/>
</dbReference>
<sequence length="1279" mass="140032">MEANAGVQADFSSWVQATSDASELELGLPGFGYADLFDPAKLAELTERFEEYFHAADEGAYARFDAYRASLRAAQAEASGAEGGGAGRPALTPEQVSEALLAAAPHVGRFVAMLFRVERETQAQIDATLERSALWDFKREFSKKRLFKPNPGKAWRGTHVEAAHAARRSLAAVGAPASALDGGSAAEELAIARATLALIEVDEIARKAAKAGGAKWTDELRERAAKVRAALREDQALAESVAPAVAVAGAEPTEAEDGAVVALALDAVEAWLAARRADEHDPARRWPTLKAPRTLDYQELVQLQRKGANGSPGSAELLVGPEHERRDRDGFALTDRRAPPREVESQVDYCLFCHDRDKDSCSKGLRDNKTGAIKANPLGVELNGCPLDEKISEMHTMRGRGESIAGLALVCVDNPMCPGTGHRICNDCMKACVFQKQEPVDIPQIETAVLTDVLSLPWGLEIYGLLTRWNPLDALRPHALPYNGKNVLVVGLGPAGYTLSHHLTRQGFACVAIDGLKIEPLPVELTGDESRPPRPVKDFKRLYTELDERVLLGFGGVSEYGITVRWDKNFLTVLYVTLARQRLLRIYGGVRFGGTIDLDDAFRLGFHHVAIAAGAGRPTIIPLKNNLARGIRKASDFLMALQLAGAYKRSALANLQVRLPAVVIGGGLTAIDTATELAAYYVVQAEKTADRLDALVAERGEAAVLAMFDEEEREFLAEQRRHAEEIRDERARAAREGRPPRFQGLIDAWGGVSLVYRKRLIDSPAYRLNHEEVAKSLEEGIRYVENLAPVEAVLDERGCVSSLVFDRQEIVDGKWRSAGQAVSIPARTVCVAAGTSPNVTYEKERPGSFVFDKWRQFFQPHRAYVDEGGALKVEPAKPREGFFTSYNDGEHAVSFYGDNHPHYAGSVVKAMASAKDAYPSVVALFRHDIARLGEEPQAARDARRRDLFARLDHDLGAVVERVQRLTPTIVEVVVRAPAAARKFEPGQFYRLQNYEVRSPVIRGTRLAMEGLALTGAWVDKEKGLLSLIALEMGASSRLLAALRPGEEVVVMGPTGTPTDIPEGETVLLAGGGLGNAVLFSIAKALKARGARVIYFAGYRRGEDLFKQDEIEVATDQVIWCTDGGAEVTPRRATDRHFRGNIVQAMRAYAERQFGGELAALSEVRRIIAIGSDKMMNAVREARHGVLAPHLDPKHVGIASINSPMQCMMKEVCAQCLQRHVDPETGKETLVFSCFNQDQLIDHVDFKNLAARLRANTVQEKLSNAWLDHLLAERPTLRHV</sequence>
<dbReference type="InterPro" id="IPR009051">
    <property type="entry name" value="Helical_ferredxn"/>
</dbReference>
<dbReference type="Pfam" id="PF07992">
    <property type="entry name" value="Pyr_redox_2"/>
    <property type="match status" value="1"/>
</dbReference>
<dbReference type="SUPFAM" id="SSF51905">
    <property type="entry name" value="FAD/NAD(P)-binding domain"/>
    <property type="match status" value="1"/>
</dbReference>
<keyword evidence="3" id="KW-1185">Reference proteome</keyword>
<dbReference type="PROSITE" id="PS51384">
    <property type="entry name" value="FAD_FR"/>
    <property type="match status" value="1"/>
</dbReference>
<protein>
    <submittedName>
        <fullName evidence="2">FAD-dependent oxidoreductase</fullName>
    </submittedName>
</protein>
<dbReference type="InterPro" id="IPR039261">
    <property type="entry name" value="FNR_nucleotide-bd"/>
</dbReference>
<dbReference type="RefSeq" id="WP_272099795.1">
    <property type="nucleotide sequence ID" value="NZ_JAQNDK010000003.1"/>
</dbReference>
<dbReference type="SUPFAM" id="SSF52343">
    <property type="entry name" value="Ferredoxin reductase-like, C-terminal NADP-linked domain"/>
    <property type="match status" value="1"/>
</dbReference>
<dbReference type="InterPro" id="IPR017927">
    <property type="entry name" value="FAD-bd_FR_type"/>
</dbReference>
<dbReference type="Gene3D" id="2.40.30.10">
    <property type="entry name" value="Translation factors"/>
    <property type="match status" value="1"/>
</dbReference>
<dbReference type="InterPro" id="IPR023753">
    <property type="entry name" value="FAD/NAD-binding_dom"/>
</dbReference>
<dbReference type="EMBL" id="JAQNDK010000003">
    <property type="protein sequence ID" value="MDC0682163.1"/>
    <property type="molecule type" value="Genomic_DNA"/>
</dbReference>
<dbReference type="PANTHER" id="PTHR43513:SF3">
    <property type="entry name" value="DIHYDROOROTATE DEHYDROGENASE B (NAD(+)), ELECTRON TRANSFER SUBUNIT-RELATED"/>
    <property type="match status" value="1"/>
</dbReference>
<comment type="caution">
    <text evidence="2">The sequence shown here is derived from an EMBL/GenBank/DDBJ whole genome shotgun (WGS) entry which is preliminary data.</text>
</comment>
<reference evidence="2 3" key="1">
    <citation type="submission" date="2023-01" db="EMBL/GenBank/DDBJ databases">
        <title>Minimal conservation of predation-associated metabolite biosynthetic gene clusters underscores biosynthetic potential of Myxococcota including descriptions for ten novel species: Archangium lansinium sp. nov., Myxococcus landrumus sp. nov., Nannocystis bai.</title>
        <authorList>
            <person name="Ahearne A."/>
            <person name="Stevens C."/>
            <person name="Dowd S."/>
        </authorList>
    </citation>
    <scope>NUCLEOTIDE SEQUENCE [LARGE SCALE GENOMIC DNA]</scope>
    <source>
        <strain evidence="2 3">WIWO2</strain>
    </source>
</reference>
<evidence type="ECO:0000259" key="1">
    <source>
        <dbReference type="PROSITE" id="PS51384"/>
    </source>
</evidence>
<dbReference type="PRINTS" id="PR00368">
    <property type="entry name" value="FADPNR"/>
</dbReference>
<dbReference type="InterPro" id="IPR017938">
    <property type="entry name" value="Riboflavin_synthase-like_b-brl"/>
</dbReference>
<gene>
    <name evidence="2" type="ORF">POL72_30795</name>
</gene>
<dbReference type="Gene3D" id="1.10.1060.10">
    <property type="entry name" value="Alpha-helical ferredoxin"/>
    <property type="match status" value="1"/>
</dbReference>
<dbReference type="InterPro" id="IPR050353">
    <property type="entry name" value="PyrK_electron_transfer"/>
</dbReference>
<feature type="domain" description="FAD-binding FR-type" evidence="1">
    <location>
        <begin position="952"/>
        <end position="1060"/>
    </location>
</feature>
<dbReference type="Gene3D" id="3.40.50.80">
    <property type="entry name" value="Nucleotide-binding domain of ferredoxin-NADP reductase (FNR) module"/>
    <property type="match status" value="1"/>
</dbReference>
<evidence type="ECO:0000313" key="2">
    <source>
        <dbReference type="EMBL" id="MDC0682163.1"/>
    </source>
</evidence>
<accession>A0ABT5C984</accession>
<proteinExistence type="predicted"/>
<dbReference type="InterPro" id="IPR036188">
    <property type="entry name" value="FAD/NAD-bd_sf"/>
</dbReference>
<name>A0ABT5C984_9BACT</name>
<dbReference type="PANTHER" id="PTHR43513">
    <property type="entry name" value="DIHYDROOROTATE DEHYDROGENASE B (NAD(+)), ELECTRON TRANSFER SUBUNIT"/>
    <property type="match status" value="1"/>
</dbReference>
<organism evidence="2 3">
    <name type="scientific">Sorangium atrum</name>
    <dbReference type="NCBI Taxonomy" id="2995308"/>
    <lineage>
        <taxon>Bacteria</taxon>
        <taxon>Pseudomonadati</taxon>
        <taxon>Myxococcota</taxon>
        <taxon>Polyangia</taxon>
        <taxon>Polyangiales</taxon>
        <taxon>Polyangiaceae</taxon>
        <taxon>Sorangium</taxon>
    </lineage>
</organism>
<dbReference type="SUPFAM" id="SSF63380">
    <property type="entry name" value="Riboflavin synthase domain-like"/>
    <property type="match status" value="1"/>
</dbReference>
<evidence type="ECO:0000313" key="3">
    <source>
        <dbReference type="Proteomes" id="UP001217485"/>
    </source>
</evidence>
<dbReference type="SUPFAM" id="SSF51971">
    <property type="entry name" value="Nucleotide-binding domain"/>
    <property type="match status" value="1"/>
</dbReference>
<dbReference type="Proteomes" id="UP001217485">
    <property type="component" value="Unassembled WGS sequence"/>
</dbReference>